<proteinExistence type="inferred from homology"/>
<dbReference type="InterPro" id="IPR007759">
    <property type="entry name" value="Asxl_HARE-HTH"/>
</dbReference>
<comment type="similarity">
    <text evidence="1">Belongs to the RpoE family.</text>
</comment>
<keyword evidence="5" id="KW-0804">Transcription</keyword>
<feature type="region of interest" description="Disordered" evidence="7">
    <location>
        <begin position="101"/>
        <end position="142"/>
    </location>
</feature>
<reference evidence="9 10" key="1">
    <citation type="journal article" date="2015" name="Clin. Infect. Dis.">
        <title>Genomic Investigations unmask Mycoplasma amphoriforme, a new respiratory pathogen.</title>
        <authorList>
            <person name="Gillespie S.H."/>
            <person name="Ling C.L."/>
            <person name="Oravcova K."/>
            <person name="Pinheiro M."/>
            <person name="Wells L."/>
            <person name="Bryant J.M."/>
            <person name="McHugh T.D."/>
            <person name="Bebear C."/>
            <person name="Webster D."/>
            <person name="Harris S.R."/>
            <person name="Seth-Smith H.M."/>
            <person name="Thomson N.R."/>
        </authorList>
    </citation>
    <scope>NUCLEOTIDE SEQUENCE [LARGE SCALE GENOMIC DNA]</scope>
    <source>
        <strain evidence="9 10">A39</strain>
    </source>
</reference>
<dbReference type="EMBL" id="HG937516">
    <property type="protein sequence ID" value="CDN40428.1"/>
    <property type="molecule type" value="Genomic_DNA"/>
</dbReference>
<evidence type="ECO:0000313" key="9">
    <source>
        <dbReference type="EMBL" id="CDN40428.1"/>
    </source>
</evidence>
<keyword evidence="2" id="KW-0240">DNA-directed RNA polymerase</keyword>
<dbReference type="Gene3D" id="1.10.10.1250">
    <property type="entry name" value="RNA polymerase, subunit delta, N-terminal domain"/>
    <property type="match status" value="1"/>
</dbReference>
<dbReference type="GO" id="GO:0006351">
    <property type="term" value="P:DNA-templated transcription"/>
    <property type="evidence" value="ECO:0007669"/>
    <property type="project" value="InterPro"/>
</dbReference>
<evidence type="ECO:0000256" key="2">
    <source>
        <dbReference type="ARBA" id="ARBA00022478"/>
    </source>
</evidence>
<keyword evidence="3" id="KW-0808">Transferase</keyword>
<name>A0A292IIA2_9MOLU</name>
<dbReference type="GO" id="GO:0006355">
    <property type="term" value="P:regulation of DNA-templated transcription"/>
    <property type="evidence" value="ECO:0007669"/>
    <property type="project" value="InterPro"/>
</dbReference>
<gene>
    <name evidence="9" type="ORF">MAMA39_03070</name>
</gene>
<dbReference type="RefSeq" id="WP_343251776.1">
    <property type="nucleotide sequence ID" value="NZ_HG937516.1"/>
</dbReference>
<dbReference type="GO" id="GO:0000428">
    <property type="term" value="C:DNA-directed RNA polymerase complex"/>
    <property type="evidence" value="ECO:0007669"/>
    <property type="project" value="UniProtKB-KW"/>
</dbReference>
<organism evidence="9 10">
    <name type="scientific">Mycoplasma amphoriforme A39</name>
    <dbReference type="NCBI Taxonomy" id="572419"/>
    <lineage>
        <taxon>Bacteria</taxon>
        <taxon>Bacillati</taxon>
        <taxon>Mycoplasmatota</taxon>
        <taxon>Mollicutes</taxon>
        <taxon>Mycoplasmataceae</taxon>
        <taxon>Mycoplasma</taxon>
    </lineage>
</organism>
<evidence type="ECO:0000313" key="10">
    <source>
        <dbReference type="Proteomes" id="UP000261764"/>
    </source>
</evidence>
<dbReference type="InterPro" id="IPR038087">
    <property type="entry name" value="RNAP_delta_N_dom_sf"/>
</dbReference>
<accession>A0A292IIA2</accession>
<dbReference type="KEGG" id="mamp:MAMA39_03070"/>
<evidence type="ECO:0000256" key="7">
    <source>
        <dbReference type="SAM" id="MobiDB-lite"/>
    </source>
</evidence>
<dbReference type="Proteomes" id="UP000261764">
    <property type="component" value="Chromosome I"/>
</dbReference>
<dbReference type="NCBIfam" id="TIGR04567">
    <property type="entry name" value="RNAP_delt_lowGC"/>
    <property type="match status" value="1"/>
</dbReference>
<evidence type="ECO:0000256" key="4">
    <source>
        <dbReference type="ARBA" id="ARBA00022695"/>
    </source>
</evidence>
<evidence type="ECO:0000259" key="8">
    <source>
        <dbReference type="PROSITE" id="PS51913"/>
    </source>
</evidence>
<dbReference type="PROSITE" id="PS51913">
    <property type="entry name" value="HTH_HARE"/>
    <property type="match status" value="1"/>
</dbReference>
<evidence type="ECO:0000256" key="5">
    <source>
        <dbReference type="ARBA" id="ARBA00023163"/>
    </source>
</evidence>
<dbReference type="AlphaFoldDB" id="A0A292IIA2"/>
<evidence type="ECO:0000256" key="1">
    <source>
        <dbReference type="ARBA" id="ARBA00009828"/>
    </source>
</evidence>
<protein>
    <recommendedName>
        <fullName evidence="6">RNAP delta factor</fullName>
    </recommendedName>
</protein>
<keyword evidence="4" id="KW-0548">Nucleotidyltransferase</keyword>
<sequence>MSDLIDKAYEIAVKEFKNKPFAFNRLWNELTKTEKISNQDKPKLIGGFYVDLLQDPRFVHVGDRNWRLRSTMKYEEWDKITQLMYGVKEYYEEGYEDLVEKQQEEKTTEEIGPDMSNEDNVSDTVYLDSLLSTNIPEDEDNS</sequence>
<feature type="domain" description="HTH HARE-type" evidence="8">
    <location>
        <begin position="2"/>
        <end position="71"/>
    </location>
</feature>
<dbReference type="Pfam" id="PF05066">
    <property type="entry name" value="HARE-HTH"/>
    <property type="match status" value="1"/>
</dbReference>
<evidence type="ECO:0000256" key="3">
    <source>
        <dbReference type="ARBA" id="ARBA00022679"/>
    </source>
</evidence>
<dbReference type="InterPro" id="IPR029757">
    <property type="entry name" value="RpoE"/>
</dbReference>
<evidence type="ECO:0000256" key="6">
    <source>
        <dbReference type="ARBA" id="ARBA00031937"/>
    </source>
</evidence>
<dbReference type="GO" id="GO:0016779">
    <property type="term" value="F:nucleotidyltransferase activity"/>
    <property type="evidence" value="ECO:0007669"/>
    <property type="project" value="UniProtKB-KW"/>
</dbReference>
<keyword evidence="10" id="KW-1185">Reference proteome</keyword>